<evidence type="ECO:0000256" key="1">
    <source>
        <dbReference type="ARBA" id="ARBA00010211"/>
    </source>
</evidence>
<dbReference type="AlphaFoldDB" id="A0AAV9N6B2"/>
<evidence type="ECO:0000259" key="4">
    <source>
        <dbReference type="Pfam" id="PF01557"/>
    </source>
</evidence>
<feature type="domain" description="Fumarylacetoacetase-like C-terminal" evidence="4">
    <location>
        <begin position="90"/>
        <end position="301"/>
    </location>
</feature>
<dbReference type="InterPro" id="IPR011234">
    <property type="entry name" value="Fumarylacetoacetase-like_C"/>
</dbReference>
<dbReference type="InterPro" id="IPR036663">
    <property type="entry name" value="Fumarylacetoacetase_C_sf"/>
</dbReference>
<dbReference type="PANTHER" id="PTHR11820:SF7">
    <property type="entry name" value="ACYLPYRUVASE FAHD1, MITOCHONDRIAL"/>
    <property type="match status" value="1"/>
</dbReference>
<dbReference type="FunFam" id="3.90.850.10:FF:000002">
    <property type="entry name" value="2-hydroxyhepta-2,4-diene-1,7-dioate isomerase"/>
    <property type="match status" value="1"/>
</dbReference>
<dbReference type="PANTHER" id="PTHR11820">
    <property type="entry name" value="ACYLPYRUVASE"/>
    <property type="match status" value="1"/>
</dbReference>
<dbReference type="Proteomes" id="UP001358417">
    <property type="component" value="Unassembled WGS sequence"/>
</dbReference>
<sequence>MGSHTVENGTSSPTGLTNYAAYFLPGTQQSRIGHLDLNTNQITPLSYASGTPLKNLYEVIEIGEDAIVPSGQPFPRSDVKLLAPISGRDILAVGKNYAAHAKEFNASGYDSSDKMDMPTHPVIFTKRSTSIIADGDDIFPHPRFTETVDYEGEIGVIIKKPGFQVPEGNAWDYIWGFTIINDMTARERQRDHKQFYIGKSPDTFCPMGPIAVPKEHLPRTLRVMTYVNGEKRQDANTEDLIFSLPTLVATLSAGATLQAGDTLATGTPAGVGFGFTPKVWLHPGDEVKVSVTGLGTLTNRIASMESKNTTFQQILAASAIPVANEKAVNGAGLTSVADKQLFYQKKGAESDSQPLYFIHGLGGTSDYFSPLFSTLGESRELHMSDFEGHGLSPSKATSILSISSLAADAHSLCQQAGINPASGLILIAHSMGCLVAIKFALDHPELVKNLVLMGPPPSPLPQAGADASVARAAAVRQKGMLGVVDAVVAAGTSEHSKKANPLAIAATRVSLLSQDAEGYAKACMALANSSATTLDISSLTCRTLIITGSEDKVSPPDLCKSMQSKIKTCEDVVVLQDVGHWHLFEDTERVCSEIAKFVLA</sequence>
<evidence type="ECO:0008006" key="7">
    <source>
        <dbReference type="Google" id="ProtNLM"/>
    </source>
</evidence>
<dbReference type="GO" id="GO:0046872">
    <property type="term" value="F:metal ion binding"/>
    <property type="evidence" value="ECO:0007669"/>
    <property type="project" value="UniProtKB-KW"/>
</dbReference>
<evidence type="ECO:0000256" key="2">
    <source>
        <dbReference type="ARBA" id="ARBA00022723"/>
    </source>
</evidence>
<dbReference type="Pfam" id="PF00561">
    <property type="entry name" value="Abhydrolase_1"/>
    <property type="match status" value="1"/>
</dbReference>
<dbReference type="InterPro" id="IPR029058">
    <property type="entry name" value="AB_hydrolase_fold"/>
</dbReference>
<name>A0AAV9N6B2_9EURO</name>
<dbReference type="EMBL" id="JAVRRD010000021">
    <property type="protein sequence ID" value="KAK5048568.1"/>
    <property type="molecule type" value="Genomic_DNA"/>
</dbReference>
<dbReference type="GO" id="GO:0018773">
    <property type="term" value="F:acetylpyruvate hydrolase activity"/>
    <property type="evidence" value="ECO:0007669"/>
    <property type="project" value="TreeGrafter"/>
</dbReference>
<dbReference type="SUPFAM" id="SSF53474">
    <property type="entry name" value="alpha/beta-Hydrolases"/>
    <property type="match status" value="1"/>
</dbReference>
<comment type="similarity">
    <text evidence="1">Belongs to the FAH family.</text>
</comment>
<dbReference type="RefSeq" id="XP_064703927.1">
    <property type="nucleotide sequence ID" value="XM_064849224.1"/>
</dbReference>
<reference evidence="5 6" key="1">
    <citation type="submission" date="2023-08" db="EMBL/GenBank/DDBJ databases">
        <title>Black Yeasts Isolated from many extreme environments.</title>
        <authorList>
            <person name="Coleine C."/>
            <person name="Stajich J.E."/>
            <person name="Selbmann L."/>
        </authorList>
    </citation>
    <scope>NUCLEOTIDE SEQUENCE [LARGE SCALE GENOMIC DNA]</scope>
    <source>
        <strain evidence="5 6">CCFEE 5792</strain>
    </source>
</reference>
<organism evidence="5 6">
    <name type="scientific">Exophiala bonariae</name>
    <dbReference type="NCBI Taxonomy" id="1690606"/>
    <lineage>
        <taxon>Eukaryota</taxon>
        <taxon>Fungi</taxon>
        <taxon>Dikarya</taxon>
        <taxon>Ascomycota</taxon>
        <taxon>Pezizomycotina</taxon>
        <taxon>Eurotiomycetes</taxon>
        <taxon>Chaetothyriomycetidae</taxon>
        <taxon>Chaetothyriales</taxon>
        <taxon>Herpotrichiellaceae</taxon>
        <taxon>Exophiala</taxon>
    </lineage>
</organism>
<dbReference type="GeneID" id="89973834"/>
<evidence type="ECO:0000313" key="6">
    <source>
        <dbReference type="Proteomes" id="UP001358417"/>
    </source>
</evidence>
<dbReference type="GO" id="GO:0050163">
    <property type="term" value="F:oxaloacetate tautomerase activity"/>
    <property type="evidence" value="ECO:0007669"/>
    <property type="project" value="UniProtKB-ARBA"/>
</dbReference>
<dbReference type="SUPFAM" id="SSF56529">
    <property type="entry name" value="FAH"/>
    <property type="match status" value="1"/>
</dbReference>
<dbReference type="Pfam" id="PF01557">
    <property type="entry name" value="FAA_hydrolase"/>
    <property type="match status" value="1"/>
</dbReference>
<protein>
    <recommendedName>
        <fullName evidence="7">Fumarylacetoacetase-like C-terminal domain-containing protein</fullName>
    </recommendedName>
</protein>
<keyword evidence="6" id="KW-1185">Reference proteome</keyword>
<dbReference type="PRINTS" id="PR00111">
    <property type="entry name" value="ABHYDROLASE"/>
</dbReference>
<proteinExistence type="inferred from homology"/>
<comment type="caution">
    <text evidence="5">The sequence shown here is derived from an EMBL/GenBank/DDBJ whole genome shotgun (WGS) entry which is preliminary data.</text>
</comment>
<dbReference type="Gene3D" id="3.40.50.1820">
    <property type="entry name" value="alpha/beta hydrolase"/>
    <property type="match status" value="1"/>
</dbReference>
<feature type="domain" description="AB hydrolase-1" evidence="3">
    <location>
        <begin position="354"/>
        <end position="586"/>
    </location>
</feature>
<keyword evidence="2" id="KW-0479">Metal-binding</keyword>
<dbReference type="InterPro" id="IPR000073">
    <property type="entry name" value="AB_hydrolase_1"/>
</dbReference>
<dbReference type="Gene3D" id="3.90.850.10">
    <property type="entry name" value="Fumarylacetoacetase-like, C-terminal domain"/>
    <property type="match status" value="1"/>
</dbReference>
<evidence type="ECO:0000313" key="5">
    <source>
        <dbReference type="EMBL" id="KAK5048568.1"/>
    </source>
</evidence>
<accession>A0AAV9N6B2</accession>
<dbReference type="GO" id="GO:0006107">
    <property type="term" value="P:oxaloacetate metabolic process"/>
    <property type="evidence" value="ECO:0007669"/>
    <property type="project" value="UniProtKB-ARBA"/>
</dbReference>
<evidence type="ECO:0000259" key="3">
    <source>
        <dbReference type="Pfam" id="PF00561"/>
    </source>
</evidence>
<gene>
    <name evidence="5" type="ORF">LTR84_005659</name>
</gene>